<dbReference type="InterPro" id="IPR036388">
    <property type="entry name" value="WH-like_DNA-bd_sf"/>
</dbReference>
<feature type="domain" description="NB-ARC" evidence="4">
    <location>
        <begin position="110"/>
        <end position="146"/>
    </location>
</feature>
<sequence>MEAVEGVALYSSSGVLFGMWTSSDVDKLARQHHFQTEFEKLRKLQVRIVGVLNDAEKNQVSKPSVKTWLDEANHLMYGVEGKVSALKGSSVTPSTPLVDATIVCGRNEDRENIVELLLSNQESESKVDVISIVGMAGIGKTTLAQLAILCSVTSTNDDLPDLEQVQVKLRDAVAGKMFLLVLDDVWHQDPWKWVLQSPFAAGAKGIKIIVTTHSQNVAKMMGSVYLHQAVLFEEYCWLLFAEHAFKNQNMNEHPNLEVAKNMSRRPLATNALGLLLQSEPSDQWKTVLNSEMWTTADEYILPHLRLTYSYLPFQLKRCFAYCAIFLRDCEFEVNELVLLWMAEGLIQQPAENPEMEDFGAEYFQVLKKFETFKEVNYLRTFLAILPTTAPEDNEAVCNSTTRVLDELLAKFKCSRILSIRGYQLSELPHSIGTSMYLRYLNLSLTAIKGLPDSVVTLLHLLLHGCKSLTKLPQSIGNLTNLRHLDIRGTDQLQEMPPQIGNLKALRTLLKFIVSKGSGSRITVLRNLSKLQGKLSISGLHKHGGTSRVNDGVGE</sequence>
<evidence type="ECO:0000259" key="7">
    <source>
        <dbReference type="Pfam" id="PF23598"/>
    </source>
</evidence>
<dbReference type="InterPro" id="IPR044974">
    <property type="entry name" value="Disease_R_plants"/>
</dbReference>
<reference evidence="8 9" key="1">
    <citation type="journal article" date="2018" name="PLoS Genet.">
        <title>Population sequencing reveals clonal diversity and ancestral inbreeding in the grapevine cultivar Chardonnay.</title>
        <authorList>
            <person name="Roach M.J."/>
            <person name="Johnson D.L."/>
            <person name="Bohlmann J."/>
            <person name="van Vuuren H.J."/>
            <person name="Jones S.J."/>
            <person name="Pretorius I.S."/>
            <person name="Schmidt S.A."/>
            <person name="Borneman A.R."/>
        </authorList>
    </citation>
    <scope>NUCLEOTIDE SEQUENCE [LARGE SCALE GENOMIC DNA]</scope>
    <source>
        <strain evidence="9">cv. Chardonnay</strain>
        <tissue evidence="8">Leaf</tissue>
    </source>
</reference>
<dbReference type="Pfam" id="PF23598">
    <property type="entry name" value="LRR_14"/>
    <property type="match status" value="1"/>
</dbReference>
<dbReference type="Gene3D" id="1.10.10.10">
    <property type="entry name" value="Winged helix-like DNA-binding domain superfamily/Winged helix DNA-binding domain"/>
    <property type="match status" value="1"/>
</dbReference>
<dbReference type="AlphaFoldDB" id="A0A438CDC1"/>
<dbReference type="PRINTS" id="PR00364">
    <property type="entry name" value="DISEASERSIST"/>
</dbReference>
<evidence type="ECO:0000313" key="8">
    <source>
        <dbReference type="EMBL" id="RVW21231.1"/>
    </source>
</evidence>
<keyword evidence="1" id="KW-0677">Repeat</keyword>
<keyword evidence="3" id="KW-0611">Plant defense</keyword>
<dbReference type="GO" id="GO:0051707">
    <property type="term" value="P:response to other organism"/>
    <property type="evidence" value="ECO:0007669"/>
    <property type="project" value="UniProtKB-ARBA"/>
</dbReference>
<evidence type="ECO:0000259" key="4">
    <source>
        <dbReference type="Pfam" id="PF00931"/>
    </source>
</evidence>
<dbReference type="Gene3D" id="3.40.50.300">
    <property type="entry name" value="P-loop containing nucleotide triphosphate hydrolases"/>
    <property type="match status" value="2"/>
</dbReference>
<dbReference type="InterPro" id="IPR027417">
    <property type="entry name" value="P-loop_NTPase"/>
</dbReference>
<evidence type="ECO:0000259" key="5">
    <source>
        <dbReference type="Pfam" id="PF18052"/>
    </source>
</evidence>
<dbReference type="Pfam" id="PF23559">
    <property type="entry name" value="WHD_DRP"/>
    <property type="match status" value="1"/>
</dbReference>
<dbReference type="SUPFAM" id="SSF52058">
    <property type="entry name" value="L domain-like"/>
    <property type="match status" value="1"/>
</dbReference>
<dbReference type="GO" id="GO:0043531">
    <property type="term" value="F:ADP binding"/>
    <property type="evidence" value="ECO:0007669"/>
    <property type="project" value="InterPro"/>
</dbReference>
<accession>A0A438CDC1</accession>
<dbReference type="InterPro" id="IPR055414">
    <property type="entry name" value="LRR_R13L4/SHOC2-like"/>
</dbReference>
<dbReference type="PANTHER" id="PTHR23155">
    <property type="entry name" value="DISEASE RESISTANCE PROTEIN RP"/>
    <property type="match status" value="1"/>
</dbReference>
<proteinExistence type="predicted"/>
<dbReference type="InterPro" id="IPR041118">
    <property type="entry name" value="Rx_N"/>
</dbReference>
<comment type="caution">
    <text evidence="8">The sequence shown here is derived from an EMBL/GenBank/DDBJ whole genome shotgun (WGS) entry which is preliminary data.</text>
</comment>
<dbReference type="EMBL" id="QGNW01002305">
    <property type="protein sequence ID" value="RVW21231.1"/>
    <property type="molecule type" value="Genomic_DNA"/>
</dbReference>
<dbReference type="Proteomes" id="UP000288805">
    <property type="component" value="Unassembled WGS sequence"/>
</dbReference>
<dbReference type="InterPro" id="IPR058922">
    <property type="entry name" value="WHD_DRP"/>
</dbReference>
<feature type="domain" description="Disease resistance protein winged helix" evidence="6">
    <location>
        <begin position="324"/>
        <end position="373"/>
    </location>
</feature>
<gene>
    <name evidence="8" type="primary">RPPL1_200</name>
    <name evidence="8" type="ORF">CK203_114571</name>
</gene>
<feature type="domain" description="Disease resistance R13L4/SHOC-2-like LRR" evidence="7">
    <location>
        <begin position="414"/>
        <end position="531"/>
    </location>
</feature>
<feature type="domain" description="Disease resistance N-terminal" evidence="5">
    <location>
        <begin position="26"/>
        <end position="80"/>
    </location>
</feature>
<evidence type="ECO:0000256" key="3">
    <source>
        <dbReference type="ARBA" id="ARBA00022821"/>
    </source>
</evidence>
<evidence type="ECO:0000256" key="2">
    <source>
        <dbReference type="ARBA" id="ARBA00022741"/>
    </source>
</evidence>
<dbReference type="Pfam" id="PF18052">
    <property type="entry name" value="Rx_N"/>
    <property type="match status" value="1"/>
</dbReference>
<dbReference type="InterPro" id="IPR002182">
    <property type="entry name" value="NB-ARC"/>
</dbReference>
<dbReference type="PANTHER" id="PTHR23155:SF1241">
    <property type="entry name" value="DISEASE RESISTANCE RPP13-LIKE PROTEIN 1-RELATED"/>
    <property type="match status" value="1"/>
</dbReference>
<feature type="domain" description="NB-ARC" evidence="4">
    <location>
        <begin position="152"/>
        <end position="248"/>
    </location>
</feature>
<dbReference type="InterPro" id="IPR032675">
    <property type="entry name" value="LRR_dom_sf"/>
</dbReference>
<evidence type="ECO:0000259" key="6">
    <source>
        <dbReference type="Pfam" id="PF23559"/>
    </source>
</evidence>
<keyword evidence="2" id="KW-0547">Nucleotide-binding</keyword>
<protein>
    <submittedName>
        <fullName evidence="8">Putative disease resistance RPP13-like protein 1</fullName>
    </submittedName>
</protein>
<organism evidence="8 9">
    <name type="scientific">Vitis vinifera</name>
    <name type="common">Grape</name>
    <dbReference type="NCBI Taxonomy" id="29760"/>
    <lineage>
        <taxon>Eukaryota</taxon>
        <taxon>Viridiplantae</taxon>
        <taxon>Streptophyta</taxon>
        <taxon>Embryophyta</taxon>
        <taxon>Tracheophyta</taxon>
        <taxon>Spermatophyta</taxon>
        <taxon>Magnoliopsida</taxon>
        <taxon>eudicotyledons</taxon>
        <taxon>Gunneridae</taxon>
        <taxon>Pentapetalae</taxon>
        <taxon>rosids</taxon>
        <taxon>Vitales</taxon>
        <taxon>Vitaceae</taxon>
        <taxon>Viteae</taxon>
        <taxon>Vitis</taxon>
    </lineage>
</organism>
<dbReference type="Pfam" id="PF00931">
    <property type="entry name" value="NB-ARC"/>
    <property type="match status" value="2"/>
</dbReference>
<dbReference type="GO" id="GO:0006952">
    <property type="term" value="P:defense response"/>
    <property type="evidence" value="ECO:0007669"/>
    <property type="project" value="UniProtKB-KW"/>
</dbReference>
<evidence type="ECO:0000256" key="1">
    <source>
        <dbReference type="ARBA" id="ARBA00022737"/>
    </source>
</evidence>
<dbReference type="SUPFAM" id="SSF52540">
    <property type="entry name" value="P-loop containing nucleoside triphosphate hydrolases"/>
    <property type="match status" value="1"/>
</dbReference>
<dbReference type="Gene3D" id="3.80.10.10">
    <property type="entry name" value="Ribonuclease Inhibitor"/>
    <property type="match status" value="1"/>
</dbReference>
<name>A0A438CDC1_VITVI</name>
<evidence type="ECO:0000313" key="9">
    <source>
        <dbReference type="Proteomes" id="UP000288805"/>
    </source>
</evidence>